<dbReference type="PANTHER" id="PTHR14859">
    <property type="entry name" value="CALCOFLUOR WHITE HYPERSENSITIVE PROTEIN PRECURSOR"/>
    <property type="match status" value="1"/>
</dbReference>
<dbReference type="Pfam" id="PF03372">
    <property type="entry name" value="Exo_endo_phos"/>
    <property type="match status" value="1"/>
</dbReference>
<proteinExistence type="predicted"/>
<dbReference type="InterPro" id="IPR036691">
    <property type="entry name" value="Endo/exonu/phosph_ase_sf"/>
</dbReference>
<dbReference type="SUPFAM" id="SSF56219">
    <property type="entry name" value="DNase I-like"/>
    <property type="match status" value="1"/>
</dbReference>
<comment type="caution">
    <text evidence="3">The sequence shown here is derived from an EMBL/GenBank/DDBJ whole genome shotgun (WGS) entry which is preliminary data.</text>
</comment>
<evidence type="ECO:0000313" key="4">
    <source>
        <dbReference type="Proteomes" id="UP000535501"/>
    </source>
</evidence>
<evidence type="ECO:0000259" key="2">
    <source>
        <dbReference type="Pfam" id="PF03372"/>
    </source>
</evidence>
<keyword evidence="4" id="KW-1185">Reference proteome</keyword>
<feature type="domain" description="Endonuclease/exonuclease/phosphatase" evidence="2">
    <location>
        <begin position="41"/>
        <end position="257"/>
    </location>
</feature>
<gene>
    <name evidence="3" type="ORF">HNQ75_002220</name>
</gene>
<dbReference type="Proteomes" id="UP000535501">
    <property type="component" value="Unassembled WGS sequence"/>
</dbReference>
<accession>A0A7X0DD22</accession>
<dbReference type="Gene3D" id="3.60.10.10">
    <property type="entry name" value="Endonuclease/exonuclease/phosphatase"/>
    <property type="match status" value="1"/>
</dbReference>
<dbReference type="GO" id="GO:0004519">
    <property type="term" value="F:endonuclease activity"/>
    <property type="evidence" value="ECO:0007669"/>
    <property type="project" value="UniProtKB-KW"/>
</dbReference>
<dbReference type="AlphaFoldDB" id="A0A7X0DD22"/>
<keyword evidence="3" id="KW-0269">Exonuclease</keyword>
<keyword evidence="3" id="KW-0255">Endonuclease</keyword>
<dbReference type="GO" id="GO:0016020">
    <property type="term" value="C:membrane"/>
    <property type="evidence" value="ECO:0007669"/>
    <property type="project" value="GOC"/>
</dbReference>
<keyword evidence="3" id="KW-0540">Nuclease</keyword>
<dbReference type="RefSeq" id="WP_077546965.1">
    <property type="nucleotide sequence ID" value="NZ_JACHEJ010000004.1"/>
</dbReference>
<feature type="compositionally biased region" description="Basic and acidic residues" evidence="1">
    <location>
        <begin position="273"/>
        <end position="291"/>
    </location>
</feature>
<feature type="region of interest" description="Disordered" evidence="1">
    <location>
        <begin position="269"/>
        <end position="291"/>
    </location>
</feature>
<sequence length="291" mass="32198">MRTRRERLSANILASIREHRRRGKAAGGASGEDAGEGLLIASYNVHKCVGVDGKFDPYRTKEVIREITADVLALQEADTRFGERRGLLDLDWLERETGLLPVPLGGRSKAHGWHGNVILFREGLIRDVHQVKLPGLEPRGALMTELDLKDGSSLRVIAAHLGLLHRSRHQQTRMIIDLLRSRDDQPTVLMGDLNEWRLGDRSSLNTLTSIFGLPPAVPSFPSRLPVLALDRIMANRPEILGPVAAHDTPLARVASDHLPIKARVRLPNVEGGADERPENISHTIERDSSTS</sequence>
<reference evidence="3 4" key="1">
    <citation type="submission" date="2020-08" db="EMBL/GenBank/DDBJ databases">
        <title>Genomic Encyclopedia of Type Strains, Phase IV (KMG-IV): sequencing the most valuable type-strain genomes for metagenomic binning, comparative biology and taxonomic classification.</title>
        <authorList>
            <person name="Goeker M."/>
        </authorList>
    </citation>
    <scope>NUCLEOTIDE SEQUENCE [LARGE SCALE GENOMIC DNA]</scope>
    <source>
        <strain evidence="3 4">DSM 102134</strain>
    </source>
</reference>
<protein>
    <submittedName>
        <fullName evidence="3">Endonuclease/exonuclease/phosphatase family metal-dependent hydrolase</fullName>
    </submittedName>
</protein>
<dbReference type="InterPro" id="IPR005135">
    <property type="entry name" value="Endo/exonuclease/phosphatase"/>
</dbReference>
<keyword evidence="3" id="KW-0378">Hydrolase</keyword>
<dbReference type="InterPro" id="IPR051916">
    <property type="entry name" value="GPI-anchor_lipid_remodeler"/>
</dbReference>
<dbReference type="GO" id="GO:0004527">
    <property type="term" value="F:exonuclease activity"/>
    <property type="evidence" value="ECO:0007669"/>
    <property type="project" value="UniProtKB-KW"/>
</dbReference>
<name>A0A7X0DD22_9HYPH</name>
<dbReference type="PANTHER" id="PTHR14859:SF15">
    <property type="entry name" value="ENDONUCLEASE_EXONUCLEASE_PHOSPHATASE DOMAIN-CONTAINING PROTEIN"/>
    <property type="match status" value="1"/>
</dbReference>
<organism evidence="3 4">
    <name type="scientific">Pseudorhizobium flavum</name>
    <dbReference type="NCBI Taxonomy" id="1335061"/>
    <lineage>
        <taxon>Bacteria</taxon>
        <taxon>Pseudomonadati</taxon>
        <taxon>Pseudomonadota</taxon>
        <taxon>Alphaproteobacteria</taxon>
        <taxon>Hyphomicrobiales</taxon>
        <taxon>Rhizobiaceae</taxon>
        <taxon>Rhizobium/Agrobacterium group</taxon>
        <taxon>Pseudorhizobium</taxon>
    </lineage>
</organism>
<evidence type="ECO:0000313" key="3">
    <source>
        <dbReference type="EMBL" id="MBB6180245.1"/>
    </source>
</evidence>
<dbReference type="EMBL" id="JACHEJ010000004">
    <property type="protein sequence ID" value="MBB6180245.1"/>
    <property type="molecule type" value="Genomic_DNA"/>
</dbReference>
<evidence type="ECO:0000256" key="1">
    <source>
        <dbReference type="SAM" id="MobiDB-lite"/>
    </source>
</evidence>
<dbReference type="GO" id="GO:0006506">
    <property type="term" value="P:GPI anchor biosynthetic process"/>
    <property type="evidence" value="ECO:0007669"/>
    <property type="project" value="TreeGrafter"/>
</dbReference>